<dbReference type="Proteomes" id="UP000644699">
    <property type="component" value="Unassembled WGS sequence"/>
</dbReference>
<comment type="subunit">
    <text evidence="14 15">F-type ATPases have 2 components, F(1) - the catalytic core - and F(0) - the membrane proton channel. F(1) has five subunits: alpha(3), beta(3), gamma(1), delta(1), epsilon(1). F(0) has three main subunits: a(1), b(2) and c(10-14). The alpha and beta chains form an alternating ring which encloses part of the gamma chain. F(1) is attached to F(0) by a central stalk formed by the gamma and epsilon chains, while a peripheral stalk is formed by the delta and b chains.</text>
</comment>
<dbReference type="Pfam" id="PF00430">
    <property type="entry name" value="ATP-synt_B"/>
    <property type="match status" value="1"/>
</dbReference>
<keyword evidence="6 15" id="KW-0812">Transmembrane</keyword>
<evidence type="ECO:0000256" key="14">
    <source>
        <dbReference type="ARBA" id="ARBA00025830"/>
    </source>
</evidence>
<evidence type="ECO:0000256" key="6">
    <source>
        <dbReference type="ARBA" id="ARBA00022692"/>
    </source>
</evidence>
<keyword evidence="8 15" id="KW-1133">Transmembrane helix</keyword>
<evidence type="ECO:0000313" key="18">
    <source>
        <dbReference type="EMBL" id="GGE14809.1"/>
    </source>
</evidence>
<evidence type="ECO:0000256" key="3">
    <source>
        <dbReference type="ARBA" id="ARBA00022448"/>
    </source>
</evidence>
<reference evidence="18" key="2">
    <citation type="submission" date="2020-09" db="EMBL/GenBank/DDBJ databases">
        <authorList>
            <person name="Sun Q."/>
            <person name="Zhou Y."/>
        </authorList>
    </citation>
    <scope>NUCLEOTIDE SEQUENCE</scope>
    <source>
        <strain evidence="18">CGMCC 1.15367</strain>
    </source>
</reference>
<evidence type="ECO:0000256" key="1">
    <source>
        <dbReference type="ARBA" id="ARBA00004377"/>
    </source>
</evidence>
<dbReference type="InterPro" id="IPR002146">
    <property type="entry name" value="ATP_synth_b/b'su_bac/chlpt"/>
</dbReference>
<evidence type="ECO:0000256" key="9">
    <source>
        <dbReference type="ARBA" id="ARBA00023065"/>
    </source>
</evidence>
<keyword evidence="17" id="KW-0175">Coiled coil</keyword>
<dbReference type="GO" id="GO:0046961">
    <property type="term" value="F:proton-transporting ATPase activity, rotational mechanism"/>
    <property type="evidence" value="ECO:0007669"/>
    <property type="project" value="TreeGrafter"/>
</dbReference>
<keyword evidence="5 15" id="KW-0138">CF(0)</keyword>
<dbReference type="HAMAP" id="MF_01398">
    <property type="entry name" value="ATP_synth_b_bprime"/>
    <property type="match status" value="1"/>
</dbReference>
<gene>
    <name evidence="18" type="primary">atpF1</name>
    <name evidence="15" type="synonym">atpF</name>
    <name evidence="18" type="ORF">GCM10011390_37430</name>
</gene>
<organism evidence="18 19">
    <name type="scientific">Aureimonas endophytica</name>
    <dbReference type="NCBI Taxonomy" id="2027858"/>
    <lineage>
        <taxon>Bacteria</taxon>
        <taxon>Pseudomonadati</taxon>
        <taxon>Pseudomonadota</taxon>
        <taxon>Alphaproteobacteria</taxon>
        <taxon>Hyphomicrobiales</taxon>
        <taxon>Aurantimonadaceae</taxon>
        <taxon>Aureimonas</taxon>
    </lineage>
</organism>
<dbReference type="RefSeq" id="WP_188911189.1">
    <property type="nucleotide sequence ID" value="NZ_BMIQ01000006.1"/>
</dbReference>
<keyword evidence="11 15" id="KW-0066">ATP synthesis</keyword>
<comment type="similarity">
    <text evidence="2 15 16">Belongs to the ATPase B chain family.</text>
</comment>
<name>A0A916ZVK1_9HYPH</name>
<comment type="function">
    <text evidence="12 15">F(1)F(0) ATP synthase produces ATP from ADP in the presence of a proton or sodium gradient. F-type ATPases consist of two structural domains, F(1) containing the extramembraneous catalytic core and F(0) containing the membrane proton channel, linked together by a central stalk and a peripheral stalk. During catalysis, ATP synthesis in the catalytic domain of F(1) is coupled via a rotary mechanism of the central stalk subunits to proton translocation.</text>
</comment>
<evidence type="ECO:0000256" key="2">
    <source>
        <dbReference type="ARBA" id="ARBA00005513"/>
    </source>
</evidence>
<evidence type="ECO:0000256" key="4">
    <source>
        <dbReference type="ARBA" id="ARBA00022475"/>
    </source>
</evidence>
<comment type="function">
    <text evidence="13">Component of the F(0) channel, it forms part of the peripheral stalk, linking F(1) to F(0). The b'-subunit is a diverged and duplicated form of b found in plants and photosynthetic bacteria.</text>
</comment>
<comment type="subcellular location">
    <subcellularLocation>
        <location evidence="1">Cell inner membrane</location>
        <topology evidence="1">Single-pass membrane protein</topology>
    </subcellularLocation>
    <subcellularLocation>
        <location evidence="15">Cell membrane</location>
        <topology evidence="15">Single-pass membrane protein</topology>
    </subcellularLocation>
</comment>
<keyword evidence="10 15" id="KW-0472">Membrane</keyword>
<keyword evidence="4 15" id="KW-1003">Cell membrane</keyword>
<dbReference type="CDD" id="cd06503">
    <property type="entry name" value="ATP-synt_Fo_b"/>
    <property type="match status" value="1"/>
</dbReference>
<evidence type="ECO:0000256" key="16">
    <source>
        <dbReference type="RuleBase" id="RU003848"/>
    </source>
</evidence>
<dbReference type="InterPro" id="IPR050059">
    <property type="entry name" value="ATP_synthase_B_chain"/>
</dbReference>
<dbReference type="PANTHER" id="PTHR33445:SF1">
    <property type="entry name" value="ATP SYNTHASE SUBUNIT B"/>
    <property type="match status" value="1"/>
</dbReference>
<keyword evidence="7 15" id="KW-0375">Hydrogen ion transport</keyword>
<accession>A0A916ZVK1</accession>
<keyword evidence="19" id="KW-1185">Reference proteome</keyword>
<evidence type="ECO:0000313" key="19">
    <source>
        <dbReference type="Proteomes" id="UP000644699"/>
    </source>
</evidence>
<evidence type="ECO:0000256" key="15">
    <source>
        <dbReference type="HAMAP-Rule" id="MF_01398"/>
    </source>
</evidence>
<dbReference type="GO" id="GO:0045259">
    <property type="term" value="C:proton-transporting ATP synthase complex"/>
    <property type="evidence" value="ECO:0007669"/>
    <property type="project" value="UniProtKB-KW"/>
</dbReference>
<evidence type="ECO:0000256" key="17">
    <source>
        <dbReference type="SAM" id="Coils"/>
    </source>
</evidence>
<proteinExistence type="inferred from homology"/>
<dbReference type="GO" id="GO:0005886">
    <property type="term" value="C:plasma membrane"/>
    <property type="evidence" value="ECO:0007669"/>
    <property type="project" value="UniProtKB-SubCell"/>
</dbReference>
<keyword evidence="3 15" id="KW-0813">Transport</keyword>
<dbReference type="AlphaFoldDB" id="A0A916ZVK1"/>
<evidence type="ECO:0000256" key="13">
    <source>
        <dbReference type="ARBA" id="ARBA00025614"/>
    </source>
</evidence>
<evidence type="ECO:0000256" key="5">
    <source>
        <dbReference type="ARBA" id="ARBA00022547"/>
    </source>
</evidence>
<protein>
    <recommendedName>
        <fullName evidence="15">ATP synthase subunit b</fullName>
    </recommendedName>
    <alternativeName>
        <fullName evidence="15">ATP synthase F(0) sector subunit b</fullName>
    </alternativeName>
    <alternativeName>
        <fullName evidence="15">ATPase subunit I</fullName>
    </alternativeName>
    <alternativeName>
        <fullName evidence="15">F-type ATPase subunit b</fullName>
        <shortName evidence="15">F-ATPase subunit b</shortName>
    </alternativeName>
</protein>
<feature type="coiled-coil region" evidence="17">
    <location>
        <begin position="31"/>
        <end position="98"/>
    </location>
</feature>
<evidence type="ECO:0000256" key="7">
    <source>
        <dbReference type="ARBA" id="ARBA00022781"/>
    </source>
</evidence>
<evidence type="ECO:0000256" key="11">
    <source>
        <dbReference type="ARBA" id="ARBA00023310"/>
    </source>
</evidence>
<dbReference type="GO" id="GO:0046933">
    <property type="term" value="F:proton-transporting ATP synthase activity, rotational mechanism"/>
    <property type="evidence" value="ECO:0007669"/>
    <property type="project" value="UniProtKB-UniRule"/>
</dbReference>
<dbReference type="EMBL" id="BMIQ01000006">
    <property type="protein sequence ID" value="GGE14809.1"/>
    <property type="molecule type" value="Genomic_DNA"/>
</dbReference>
<sequence>MDNTFWAFIALVLFFILIWYAKAFPKMGKSLDDHAVRVRRELDEARALKEEAKQQLAEYQRRSQEAEREAKDILAAAQREAQALLEDARQRNEDYVTRRTQMAESKIAQAEAEAIAEVKASAVDLAIAAASKIVAEKAASGEAGRFVDQSLGEIRQRLH</sequence>
<reference evidence="18" key="1">
    <citation type="journal article" date="2014" name="Int. J. Syst. Evol. Microbiol.">
        <title>Complete genome sequence of Corynebacterium casei LMG S-19264T (=DSM 44701T), isolated from a smear-ripened cheese.</title>
        <authorList>
            <consortium name="US DOE Joint Genome Institute (JGI-PGF)"/>
            <person name="Walter F."/>
            <person name="Albersmeier A."/>
            <person name="Kalinowski J."/>
            <person name="Ruckert C."/>
        </authorList>
    </citation>
    <scope>NUCLEOTIDE SEQUENCE</scope>
    <source>
        <strain evidence="18">CGMCC 1.15367</strain>
    </source>
</reference>
<keyword evidence="9 15" id="KW-0406">Ion transport</keyword>
<dbReference type="PANTHER" id="PTHR33445">
    <property type="entry name" value="ATP SYNTHASE SUBUNIT B', CHLOROPLASTIC"/>
    <property type="match status" value="1"/>
</dbReference>
<evidence type="ECO:0000256" key="12">
    <source>
        <dbReference type="ARBA" id="ARBA00025198"/>
    </source>
</evidence>
<comment type="caution">
    <text evidence="18">The sequence shown here is derived from an EMBL/GenBank/DDBJ whole genome shotgun (WGS) entry which is preliminary data.</text>
</comment>
<evidence type="ECO:0000256" key="8">
    <source>
        <dbReference type="ARBA" id="ARBA00022989"/>
    </source>
</evidence>
<evidence type="ECO:0000256" key="10">
    <source>
        <dbReference type="ARBA" id="ARBA00023136"/>
    </source>
</evidence>